<organism evidence="7 8">
    <name type="scientific">Ganoderma sinense ZZ0214-1</name>
    <dbReference type="NCBI Taxonomy" id="1077348"/>
    <lineage>
        <taxon>Eukaryota</taxon>
        <taxon>Fungi</taxon>
        <taxon>Dikarya</taxon>
        <taxon>Basidiomycota</taxon>
        <taxon>Agaricomycotina</taxon>
        <taxon>Agaricomycetes</taxon>
        <taxon>Polyporales</taxon>
        <taxon>Polyporaceae</taxon>
        <taxon>Ganoderma</taxon>
    </lineage>
</organism>
<feature type="compositionally biased region" description="Pro residues" evidence="3">
    <location>
        <begin position="118"/>
        <end position="129"/>
    </location>
</feature>
<feature type="region of interest" description="Disordered" evidence="3">
    <location>
        <begin position="414"/>
        <end position="438"/>
    </location>
</feature>
<feature type="region of interest" description="Disordered" evidence="3">
    <location>
        <begin position="147"/>
        <end position="185"/>
    </location>
</feature>
<comment type="caution">
    <text evidence="7">The sequence shown here is derived from an EMBL/GenBank/DDBJ whole genome shotgun (WGS) entry which is preliminary data.</text>
</comment>
<dbReference type="PANTHER" id="PTHR23140:SF0">
    <property type="entry name" value="U2 SNRNP-ASSOCIATED SURP MOTIF-CONTAINING PROTEIN"/>
    <property type="match status" value="1"/>
</dbReference>
<evidence type="ECO:0000256" key="1">
    <source>
        <dbReference type="ARBA" id="ARBA00022884"/>
    </source>
</evidence>
<dbReference type="PROSITE" id="PS50102">
    <property type="entry name" value="RRM"/>
    <property type="match status" value="1"/>
</dbReference>
<feature type="compositionally biased region" description="Basic and acidic residues" evidence="3">
    <location>
        <begin position="429"/>
        <end position="438"/>
    </location>
</feature>
<dbReference type="GO" id="GO:0006396">
    <property type="term" value="P:RNA processing"/>
    <property type="evidence" value="ECO:0007669"/>
    <property type="project" value="InterPro"/>
</dbReference>
<proteinExistence type="predicted"/>
<dbReference type="SMART" id="SM00582">
    <property type="entry name" value="RPR"/>
    <property type="match status" value="1"/>
</dbReference>
<dbReference type="EMBL" id="AYKW01000002">
    <property type="protein sequence ID" value="PIL36171.1"/>
    <property type="molecule type" value="Genomic_DNA"/>
</dbReference>
<evidence type="ECO:0000259" key="4">
    <source>
        <dbReference type="PROSITE" id="PS50102"/>
    </source>
</evidence>
<dbReference type="InterPro" id="IPR000504">
    <property type="entry name" value="RRM_dom"/>
</dbReference>
<name>A0A2G8SQX0_9APHY</name>
<keyword evidence="8" id="KW-1185">Reference proteome</keyword>
<evidence type="ECO:0000259" key="5">
    <source>
        <dbReference type="PROSITE" id="PS50128"/>
    </source>
</evidence>
<dbReference type="SUPFAM" id="SSF109905">
    <property type="entry name" value="Surp module (SWAP domain)"/>
    <property type="match status" value="1"/>
</dbReference>
<dbReference type="Gene3D" id="1.25.40.90">
    <property type="match status" value="1"/>
</dbReference>
<dbReference type="SUPFAM" id="SSF48464">
    <property type="entry name" value="ENTH/VHS domain"/>
    <property type="match status" value="1"/>
</dbReference>
<dbReference type="OrthoDB" id="377209at2759"/>
<feature type="region of interest" description="Disordered" evidence="3">
    <location>
        <begin position="1"/>
        <end position="61"/>
    </location>
</feature>
<dbReference type="Pfam" id="PF01805">
    <property type="entry name" value="Surp"/>
    <property type="match status" value="1"/>
</dbReference>
<dbReference type="InterPro" id="IPR008942">
    <property type="entry name" value="ENTH_VHS"/>
</dbReference>
<feature type="region of interest" description="Disordered" evidence="3">
    <location>
        <begin position="630"/>
        <end position="720"/>
    </location>
</feature>
<evidence type="ECO:0000313" key="7">
    <source>
        <dbReference type="EMBL" id="PIL36171.1"/>
    </source>
</evidence>
<protein>
    <submittedName>
        <fullName evidence="7">Uncharacterized protein</fullName>
    </submittedName>
</protein>
<dbReference type="PROSITE" id="PS50128">
    <property type="entry name" value="SURP"/>
    <property type="match status" value="1"/>
</dbReference>
<dbReference type="GO" id="GO:0003723">
    <property type="term" value="F:RNA binding"/>
    <property type="evidence" value="ECO:0007669"/>
    <property type="project" value="UniProtKB-UniRule"/>
</dbReference>
<dbReference type="InterPro" id="IPR035979">
    <property type="entry name" value="RBD_domain_sf"/>
</dbReference>
<feature type="region of interest" description="Disordered" evidence="3">
    <location>
        <begin position="289"/>
        <end position="319"/>
    </location>
</feature>
<feature type="domain" description="CID" evidence="6">
    <location>
        <begin position="440"/>
        <end position="585"/>
    </location>
</feature>
<dbReference type="Gene3D" id="3.30.70.330">
    <property type="match status" value="1"/>
</dbReference>
<accession>A0A2G8SQX0</accession>
<feature type="region of interest" description="Disordered" evidence="3">
    <location>
        <begin position="96"/>
        <end position="134"/>
    </location>
</feature>
<reference evidence="7 8" key="1">
    <citation type="journal article" date="2015" name="Sci. Rep.">
        <title>Chromosome-level genome map provides insights into diverse defense mechanisms in the medicinal fungus Ganoderma sinense.</title>
        <authorList>
            <person name="Zhu Y."/>
            <person name="Xu J."/>
            <person name="Sun C."/>
            <person name="Zhou S."/>
            <person name="Xu H."/>
            <person name="Nelson D.R."/>
            <person name="Qian J."/>
            <person name="Song J."/>
            <person name="Luo H."/>
            <person name="Xiang L."/>
            <person name="Li Y."/>
            <person name="Xu Z."/>
            <person name="Ji A."/>
            <person name="Wang L."/>
            <person name="Lu S."/>
            <person name="Hayward A."/>
            <person name="Sun W."/>
            <person name="Li X."/>
            <person name="Schwartz D.C."/>
            <person name="Wang Y."/>
            <person name="Chen S."/>
        </authorList>
    </citation>
    <scope>NUCLEOTIDE SEQUENCE [LARGE SCALE GENOMIC DNA]</scope>
    <source>
        <strain evidence="7 8">ZZ0214-1</strain>
    </source>
</reference>
<dbReference type="PANTHER" id="PTHR23140">
    <property type="entry name" value="RNA PROCESSING PROTEIN LD23810P"/>
    <property type="match status" value="1"/>
</dbReference>
<keyword evidence="1 2" id="KW-0694">RNA-binding</keyword>
<dbReference type="AlphaFoldDB" id="A0A2G8SQX0"/>
<dbReference type="InterPro" id="IPR000061">
    <property type="entry name" value="Surp"/>
</dbReference>
<feature type="domain" description="RRM" evidence="4">
    <location>
        <begin position="185"/>
        <end position="278"/>
    </location>
</feature>
<dbReference type="Proteomes" id="UP000230002">
    <property type="component" value="Unassembled WGS sequence"/>
</dbReference>
<dbReference type="PROSITE" id="PS51391">
    <property type="entry name" value="CID"/>
    <property type="match status" value="1"/>
</dbReference>
<dbReference type="InterPro" id="IPR035967">
    <property type="entry name" value="SWAP/Surp_sf"/>
</dbReference>
<dbReference type="SUPFAM" id="SSF54928">
    <property type="entry name" value="RNA-binding domain, RBD"/>
    <property type="match status" value="1"/>
</dbReference>
<feature type="compositionally biased region" description="Acidic residues" evidence="3">
    <location>
        <begin position="636"/>
        <end position="646"/>
    </location>
</feature>
<feature type="compositionally biased region" description="Basic and acidic residues" evidence="3">
    <location>
        <begin position="105"/>
        <end position="117"/>
    </location>
</feature>
<dbReference type="SMART" id="SM00360">
    <property type="entry name" value="RRM"/>
    <property type="match status" value="1"/>
</dbReference>
<feature type="compositionally biased region" description="Acidic residues" evidence="3">
    <location>
        <begin position="705"/>
        <end position="720"/>
    </location>
</feature>
<evidence type="ECO:0000256" key="2">
    <source>
        <dbReference type="PROSITE-ProRule" id="PRU00176"/>
    </source>
</evidence>
<dbReference type="Gene3D" id="1.10.10.790">
    <property type="entry name" value="Surp module"/>
    <property type="match status" value="1"/>
</dbReference>
<evidence type="ECO:0000256" key="3">
    <source>
        <dbReference type="SAM" id="MobiDB-lite"/>
    </source>
</evidence>
<dbReference type="STRING" id="1077348.A0A2G8SQX0"/>
<dbReference type="InterPro" id="IPR012677">
    <property type="entry name" value="Nucleotide-bd_a/b_plait_sf"/>
</dbReference>
<dbReference type="GO" id="GO:0005634">
    <property type="term" value="C:nucleus"/>
    <property type="evidence" value="ECO:0007669"/>
    <property type="project" value="TreeGrafter"/>
</dbReference>
<feature type="compositionally biased region" description="Acidic residues" evidence="3">
    <location>
        <begin position="672"/>
        <end position="698"/>
    </location>
</feature>
<feature type="compositionally biased region" description="Acidic residues" evidence="3">
    <location>
        <begin position="654"/>
        <end position="664"/>
    </location>
</feature>
<dbReference type="InterPro" id="IPR006569">
    <property type="entry name" value="CID_dom"/>
</dbReference>
<evidence type="ECO:0000259" key="6">
    <source>
        <dbReference type="PROSITE" id="PS51391"/>
    </source>
</evidence>
<gene>
    <name evidence="7" type="ORF">GSI_01831</name>
</gene>
<evidence type="ECO:0000313" key="8">
    <source>
        <dbReference type="Proteomes" id="UP000230002"/>
    </source>
</evidence>
<dbReference type="InterPro" id="IPR051485">
    <property type="entry name" value="SR-CTD_assoc_factor"/>
</dbReference>
<dbReference type="Pfam" id="PF04818">
    <property type="entry name" value="CID"/>
    <property type="match status" value="1"/>
</dbReference>
<sequence>MDKTKSRLAAFFDNDDEETSFPQREVDDHKKNVYTQGTQRKSKREKEKEAAEAKRKEEEENAAKAYAEFLDAFQGEGSDRKKGASTFVKAGHDSGLAYVPSVKPKPAETSRAFEEPSMRPPSPPLAPPKPKGKRAMDSFLEEIKRDQADREARLSRHATHGRSVTSIAAYEGQSGSKDRGDPETSNVFVANLPAHVNEQSLGTFFARAGPVGSVKIMWPRSDASHGPGADMTATRRNKNAGLSGFVSFMKRRDAEAALREFDGYDWGGSILRVGWSKAVPIAAKPMYGPYRAPQSQSGRGQDQHHGPGRPFGETGTGTGTGVVTTADLLHARYLMDGNGIARAIIDPRGVPFTAETKVTEPTFPIRGHDEEYERTLQEREKSNPKYAFLNKEHRRHRYYRSLLERRDSLEPEFDDEGYDSIYSTDSAEESERERGRKHELGKLARRRFEAMLRALSGRRGEMARCMAFSLEHAEAAAEVADIIVSSLVVDGTAVPRKVARLHLICDILHNSAAPLPMAWKFRQEFQSRLGLVFDHLSTIYHSFPGRITAETFKKQITAVVDIWEDWIVFPPEYTAELRARLEGATLKADNGSATELPTTDTAQEAAPAFTSKFKTSAFKPADMAEAAETAAAALSDDGEPMDEGSDVDGKPVDDVDGEPLDVDVDGMPLENVDGEPMEDVDGALMEDVDGEPFGDDVDAAPIDSVDVDGEPMDDIDGEPV</sequence>
<feature type="compositionally biased region" description="Basic and acidic residues" evidence="3">
    <location>
        <begin position="44"/>
        <end position="61"/>
    </location>
</feature>
<feature type="domain" description="SURP motif" evidence="5">
    <location>
        <begin position="356"/>
        <end position="399"/>
    </location>
</feature>